<evidence type="ECO:0000256" key="1">
    <source>
        <dbReference type="SAM" id="MobiDB-lite"/>
    </source>
</evidence>
<feature type="region of interest" description="Disordered" evidence="1">
    <location>
        <begin position="1"/>
        <end position="46"/>
    </location>
</feature>
<evidence type="ECO:0000313" key="2">
    <source>
        <dbReference type="EMBL" id="OZM57493.1"/>
    </source>
</evidence>
<dbReference type="AlphaFoldDB" id="A0A263BUR8"/>
<feature type="compositionally biased region" description="Polar residues" evidence="1">
    <location>
        <begin position="10"/>
        <end position="26"/>
    </location>
</feature>
<dbReference type="RefSeq" id="WP_094924194.1">
    <property type="nucleotide sequence ID" value="NZ_NPIA01000003.1"/>
</dbReference>
<reference evidence="3" key="1">
    <citation type="submission" date="2017-08" db="EMBL/GenBank/DDBJ databases">
        <authorList>
            <person name="Huang Z."/>
        </authorList>
    </citation>
    <scope>NUCLEOTIDE SEQUENCE [LARGE SCALE GENOMIC DNA]</scope>
    <source>
        <strain evidence="3">SA5d-4</strain>
    </source>
</reference>
<comment type="caution">
    <text evidence="2">The sequence shown here is derived from an EMBL/GenBank/DDBJ whole genome shotgun (WGS) entry which is preliminary data.</text>
</comment>
<keyword evidence="3" id="KW-1185">Reference proteome</keyword>
<organism evidence="2 3">
    <name type="scientific">Lottiidibacillus patelloidae</name>
    <dbReference type="NCBI Taxonomy" id="2670334"/>
    <lineage>
        <taxon>Bacteria</taxon>
        <taxon>Bacillati</taxon>
        <taxon>Bacillota</taxon>
        <taxon>Bacilli</taxon>
        <taxon>Bacillales</taxon>
        <taxon>Bacillaceae</taxon>
        <taxon>Lottiidibacillus</taxon>
    </lineage>
</organism>
<protein>
    <submittedName>
        <fullName evidence="2">Uncharacterized protein</fullName>
    </submittedName>
</protein>
<reference evidence="2 3" key="2">
    <citation type="submission" date="2017-09" db="EMBL/GenBank/DDBJ databases">
        <title>Bacillus patelloidae sp. nov., isolated from the intestinal tract of a marine limpet.</title>
        <authorList>
            <person name="Liu R."/>
            <person name="Dong C."/>
            <person name="Shao Z."/>
        </authorList>
    </citation>
    <scope>NUCLEOTIDE SEQUENCE [LARGE SCALE GENOMIC DNA]</scope>
    <source>
        <strain evidence="2 3">SA5d-4</strain>
    </source>
</reference>
<proteinExistence type="predicted"/>
<gene>
    <name evidence="2" type="ORF">CIB95_08545</name>
</gene>
<evidence type="ECO:0000313" key="3">
    <source>
        <dbReference type="Proteomes" id="UP000217083"/>
    </source>
</evidence>
<name>A0A263BUR8_9BACI</name>
<dbReference type="EMBL" id="NPIA01000003">
    <property type="protein sequence ID" value="OZM57493.1"/>
    <property type="molecule type" value="Genomic_DNA"/>
</dbReference>
<accession>A0A263BUR8</accession>
<sequence>MHNDEEKNMSKINTSNRLYAEPSTSPKIVAKMDSDPKTALDQNPYNEEEMKIQNQKVLSYFED</sequence>
<dbReference type="Proteomes" id="UP000217083">
    <property type="component" value="Unassembled WGS sequence"/>
</dbReference>